<reference evidence="3 4" key="1">
    <citation type="submission" date="2020-08" db="EMBL/GenBank/DDBJ databases">
        <title>Genomic Encyclopedia of Type Strains, Phase III (KMG-III): the genomes of soil and plant-associated and newly described type strains.</title>
        <authorList>
            <person name="Whitman W."/>
        </authorList>
    </citation>
    <scope>NUCLEOTIDE SEQUENCE [LARGE SCALE GENOMIC DNA]</scope>
    <source>
        <strain evidence="3 4">CECT 3146</strain>
    </source>
</reference>
<evidence type="ECO:0000313" key="3">
    <source>
        <dbReference type="EMBL" id="MBB5102006.1"/>
    </source>
</evidence>
<dbReference type="PANTHER" id="PTHR48081:SF8">
    <property type="entry name" value="ALPHA_BETA HYDROLASE FOLD-3 DOMAIN-CONTAINING PROTEIN-RELATED"/>
    <property type="match status" value="1"/>
</dbReference>
<dbReference type="Proteomes" id="UP000549009">
    <property type="component" value="Unassembled WGS sequence"/>
</dbReference>
<dbReference type="PANTHER" id="PTHR48081">
    <property type="entry name" value="AB HYDROLASE SUPERFAMILY PROTEIN C4A8.06C"/>
    <property type="match status" value="1"/>
</dbReference>
<dbReference type="EMBL" id="JACHJD010000002">
    <property type="protein sequence ID" value="MBB5102006.1"/>
    <property type="molecule type" value="Genomic_DNA"/>
</dbReference>
<proteinExistence type="predicted"/>
<organism evidence="3 4">
    <name type="scientific">Streptomyces spectabilis</name>
    <dbReference type="NCBI Taxonomy" id="68270"/>
    <lineage>
        <taxon>Bacteria</taxon>
        <taxon>Bacillati</taxon>
        <taxon>Actinomycetota</taxon>
        <taxon>Actinomycetes</taxon>
        <taxon>Kitasatosporales</taxon>
        <taxon>Streptomycetaceae</taxon>
        <taxon>Streptomyces</taxon>
    </lineage>
</organism>
<evidence type="ECO:0000313" key="4">
    <source>
        <dbReference type="Proteomes" id="UP000549009"/>
    </source>
</evidence>
<protein>
    <submittedName>
        <fullName evidence="3">Acetyl esterase/lipase</fullName>
    </submittedName>
</protein>
<keyword evidence="1" id="KW-0378">Hydrolase</keyword>
<evidence type="ECO:0000256" key="1">
    <source>
        <dbReference type="ARBA" id="ARBA00022801"/>
    </source>
</evidence>
<gene>
    <name evidence="3" type="ORF">FHS40_001059</name>
</gene>
<dbReference type="Pfam" id="PF07859">
    <property type="entry name" value="Abhydrolase_3"/>
    <property type="match status" value="1"/>
</dbReference>
<accession>A0A7W8AQ60</accession>
<dbReference type="Gene3D" id="3.40.50.1820">
    <property type="entry name" value="alpha/beta hydrolase"/>
    <property type="match status" value="1"/>
</dbReference>
<dbReference type="RefSeq" id="WP_229879202.1">
    <property type="nucleotide sequence ID" value="NZ_BMSQ01000012.1"/>
</dbReference>
<dbReference type="AlphaFoldDB" id="A0A7W8AQ60"/>
<dbReference type="InterPro" id="IPR013094">
    <property type="entry name" value="AB_hydrolase_3"/>
</dbReference>
<comment type="caution">
    <text evidence="3">The sequence shown here is derived from an EMBL/GenBank/DDBJ whole genome shotgun (WGS) entry which is preliminary data.</text>
</comment>
<name>A0A7W8AQ60_STRST</name>
<dbReference type="SUPFAM" id="SSF53474">
    <property type="entry name" value="alpha/beta-Hydrolases"/>
    <property type="match status" value="1"/>
</dbReference>
<dbReference type="InterPro" id="IPR029058">
    <property type="entry name" value="AB_hydrolase_fold"/>
</dbReference>
<evidence type="ECO:0000259" key="2">
    <source>
        <dbReference type="Pfam" id="PF07859"/>
    </source>
</evidence>
<sequence>MSTSSTTAVRTDEVAWRRLTVPASNPVPVRLYEPGAGSGTGTGGWLVWAHGGSWQYGSAADWHPVTHRLAALTGWTVVSVDYRLAPAHRHPAALEDVLAVLDWAGERAGAAARIAVGGDSAGATLAASAALALRDRGQRLDAQLLAYPPLNPSCAAPSYRRDPAAFPEAAALRRSWRTWRGTGPATAAASDGTALHSTPLDAEDLRGLAPAVLAVGALDPVADDVLAYAERLRAAAVPTRLIHAPDAAHADLLAPHSRLLPRLADALRDLPCPLPLHLSRKDVLSMTTTRPPTPTPAPMGDLLRHFADLRDGTHAGHTERRDKEAAFARTTELLDAPARRALTEYDTQLLLGTGTLQATGLRRDQHGGSYATWRLTWPEQLRTGIPALCLHAYFGAGFHHPHLRGTTVADWPLNVFTHAQAAELLPTFRAIIAADLHNLVFQRDWRIVPALRTSP</sequence>
<dbReference type="InterPro" id="IPR050300">
    <property type="entry name" value="GDXG_lipolytic_enzyme"/>
</dbReference>
<feature type="domain" description="Alpha/beta hydrolase fold-3" evidence="2">
    <location>
        <begin position="46"/>
        <end position="250"/>
    </location>
</feature>
<dbReference type="GO" id="GO:0016787">
    <property type="term" value="F:hydrolase activity"/>
    <property type="evidence" value="ECO:0007669"/>
    <property type="project" value="UniProtKB-KW"/>
</dbReference>
<keyword evidence="4" id="KW-1185">Reference proteome</keyword>